<evidence type="ECO:0000256" key="2">
    <source>
        <dbReference type="ARBA" id="ARBA00007700"/>
    </source>
</evidence>
<proteinExistence type="inferred from homology"/>
<keyword evidence="4" id="KW-0969">Cilium</keyword>
<evidence type="ECO:0000256" key="5">
    <source>
        <dbReference type="ARBA" id="ARBA00023212"/>
    </source>
</evidence>
<dbReference type="Proteomes" id="UP000269721">
    <property type="component" value="Unassembled WGS sequence"/>
</dbReference>
<dbReference type="Pfam" id="PF12317">
    <property type="entry name" value="IFT46_B_C"/>
    <property type="match status" value="1"/>
</dbReference>
<keyword evidence="3" id="KW-0963">Cytoplasm</keyword>
<comment type="similarity">
    <text evidence="2">Belongs to the IFT46 family.</text>
</comment>
<evidence type="ECO:0000256" key="1">
    <source>
        <dbReference type="ARBA" id="ARBA00004120"/>
    </source>
</evidence>
<comment type="subcellular location">
    <subcellularLocation>
        <location evidence="1">Cytoplasm</location>
        <location evidence="1">Cytoskeleton</location>
        <location evidence="1">Cilium basal body</location>
    </subcellularLocation>
</comment>
<evidence type="ECO:0000256" key="6">
    <source>
        <dbReference type="ARBA" id="ARBA00023273"/>
    </source>
</evidence>
<dbReference type="OrthoDB" id="2119217at2759"/>
<dbReference type="PANTHER" id="PTHR13376">
    <property type="entry name" value="INTRAFLAGELLAR TRANSPORT PROTEIN 46 HOMOLOG"/>
    <property type="match status" value="1"/>
</dbReference>
<gene>
    <name evidence="7" type="ORF">BDK51DRAFT_21010</name>
</gene>
<keyword evidence="8" id="KW-1185">Reference proteome</keyword>
<keyword evidence="6" id="KW-0966">Cell projection</keyword>
<dbReference type="GO" id="GO:0060271">
    <property type="term" value="P:cilium assembly"/>
    <property type="evidence" value="ECO:0007669"/>
    <property type="project" value="TreeGrafter"/>
</dbReference>
<keyword evidence="7" id="KW-0282">Flagellum</keyword>
<dbReference type="InterPro" id="IPR022088">
    <property type="entry name" value="Intraflagellar_transp_cmplxB"/>
</dbReference>
<evidence type="ECO:0000313" key="8">
    <source>
        <dbReference type="Proteomes" id="UP000269721"/>
    </source>
</evidence>
<dbReference type="EMBL" id="KZ994531">
    <property type="protein sequence ID" value="RKO92699.1"/>
    <property type="molecule type" value="Genomic_DNA"/>
</dbReference>
<dbReference type="GO" id="GO:0030992">
    <property type="term" value="C:intraciliary transport particle B"/>
    <property type="evidence" value="ECO:0007669"/>
    <property type="project" value="TreeGrafter"/>
</dbReference>
<dbReference type="PANTHER" id="PTHR13376:SF0">
    <property type="entry name" value="INTRAFLAGELLAR TRANSPORT PROTEIN 46 HOMOLOG"/>
    <property type="match status" value="1"/>
</dbReference>
<name>A0A4P9WIJ4_9FUNG</name>
<organism evidence="7 8">
    <name type="scientific">Blyttiomyces helicus</name>
    <dbReference type="NCBI Taxonomy" id="388810"/>
    <lineage>
        <taxon>Eukaryota</taxon>
        <taxon>Fungi</taxon>
        <taxon>Fungi incertae sedis</taxon>
        <taxon>Chytridiomycota</taxon>
        <taxon>Chytridiomycota incertae sedis</taxon>
        <taxon>Chytridiomycetes</taxon>
        <taxon>Chytridiomycetes incertae sedis</taxon>
        <taxon>Blyttiomyces</taxon>
    </lineage>
</organism>
<dbReference type="GO" id="GO:0031514">
    <property type="term" value="C:motile cilium"/>
    <property type="evidence" value="ECO:0007669"/>
    <property type="project" value="TreeGrafter"/>
</dbReference>
<evidence type="ECO:0000256" key="3">
    <source>
        <dbReference type="ARBA" id="ARBA00022490"/>
    </source>
</evidence>
<sequence length="281" mass="30592">TVKMQMQELFTFVSTYQPETLELSSELKCFIPEFIPAIGDIDPMIKMPFLGLVVLDEPSTKQSEPAVLDLQLRALHKSTKTPAIQQVRSIQLSTGMSASSMSTSTGQKALAQWVESVRDYNSHKPPDRVEYSKRMPDIEQLMAEWPPEIDRTLTDGEINLPSAEIDLSLPDYSRLICNILDIPVYHTQETAANTLRSARDAKTKGPRLKTSRHAHVESLHVLFTLYSEFKNSQHFGRGFERDGAVGGGVGVGVGGTGSGTVAGGGAGGGGEFGAGDILKLW</sequence>
<reference evidence="8" key="1">
    <citation type="journal article" date="2018" name="Nat. Microbiol.">
        <title>Leveraging single-cell genomics to expand the fungal tree of life.</title>
        <authorList>
            <person name="Ahrendt S.R."/>
            <person name="Quandt C.A."/>
            <person name="Ciobanu D."/>
            <person name="Clum A."/>
            <person name="Salamov A."/>
            <person name="Andreopoulos B."/>
            <person name="Cheng J.F."/>
            <person name="Woyke T."/>
            <person name="Pelin A."/>
            <person name="Henrissat B."/>
            <person name="Reynolds N.K."/>
            <person name="Benny G.L."/>
            <person name="Smith M.E."/>
            <person name="James T.Y."/>
            <person name="Grigoriev I.V."/>
        </authorList>
    </citation>
    <scope>NUCLEOTIDE SEQUENCE [LARGE SCALE GENOMIC DNA]</scope>
</reference>
<protein>
    <submittedName>
        <fullName evidence="7">Intraflagellar transport complex B protein 46 C terminal-domain-containing protein</fullName>
    </submittedName>
</protein>
<evidence type="ECO:0000256" key="4">
    <source>
        <dbReference type="ARBA" id="ARBA00023069"/>
    </source>
</evidence>
<accession>A0A4P9WIJ4</accession>
<dbReference type="GO" id="GO:0005815">
    <property type="term" value="C:microtubule organizing center"/>
    <property type="evidence" value="ECO:0007669"/>
    <property type="project" value="TreeGrafter"/>
</dbReference>
<keyword evidence="5" id="KW-0206">Cytoskeleton</keyword>
<feature type="non-terminal residue" evidence="7">
    <location>
        <position position="1"/>
    </location>
</feature>
<dbReference type="AlphaFoldDB" id="A0A4P9WIJ4"/>
<dbReference type="GO" id="GO:0042073">
    <property type="term" value="P:intraciliary transport"/>
    <property type="evidence" value="ECO:0007669"/>
    <property type="project" value="InterPro"/>
</dbReference>
<evidence type="ECO:0000313" key="7">
    <source>
        <dbReference type="EMBL" id="RKO92699.1"/>
    </source>
</evidence>